<sequence length="165" mass="19155">MNILKKVYSFLDRLFESITLLSLILLVLVVSLQVVTRYVFNFVYFWSEEITLLLLVWFGFMGIAIGFREYIHLGIDSFTNLFPKMFNKVLDKVILISVFAFGIYLVVQGWQFTLLTMDSTLAATKLPSSVNYIIMPVTGFMICLYTLLHFFHINTAKYKDLEEGM</sequence>
<dbReference type="GO" id="GO:0005886">
    <property type="term" value="C:plasma membrane"/>
    <property type="evidence" value="ECO:0007669"/>
    <property type="project" value="UniProtKB-SubCell"/>
</dbReference>
<evidence type="ECO:0000259" key="10">
    <source>
        <dbReference type="Pfam" id="PF04290"/>
    </source>
</evidence>
<feature type="transmembrane region" description="Helical" evidence="9">
    <location>
        <begin position="52"/>
        <end position="71"/>
    </location>
</feature>
<evidence type="ECO:0000256" key="4">
    <source>
        <dbReference type="ARBA" id="ARBA00022519"/>
    </source>
</evidence>
<dbReference type="PANTHER" id="PTHR35011:SF11">
    <property type="entry name" value="TRAP TRANSPORTER SMALL PERMEASE PROTEIN"/>
    <property type="match status" value="1"/>
</dbReference>
<evidence type="ECO:0000256" key="6">
    <source>
        <dbReference type="ARBA" id="ARBA00022989"/>
    </source>
</evidence>
<evidence type="ECO:0000256" key="5">
    <source>
        <dbReference type="ARBA" id="ARBA00022692"/>
    </source>
</evidence>
<reference evidence="11 12" key="1">
    <citation type="submission" date="2018-08" db="EMBL/GenBank/DDBJ databases">
        <title>Lysinibacillus sp. YLB-03 draft genome sequence.</title>
        <authorList>
            <person name="Yu L."/>
        </authorList>
    </citation>
    <scope>NUCLEOTIDE SEQUENCE [LARGE SCALE GENOMIC DNA]</scope>
    <source>
        <strain evidence="11 12">YLB-03</strain>
    </source>
</reference>
<dbReference type="GO" id="GO:0015740">
    <property type="term" value="P:C4-dicarboxylate transport"/>
    <property type="evidence" value="ECO:0007669"/>
    <property type="project" value="TreeGrafter"/>
</dbReference>
<name>A0A396SFJ0_9BACL</name>
<feature type="transmembrane region" description="Helical" evidence="9">
    <location>
        <begin position="92"/>
        <end position="112"/>
    </location>
</feature>
<dbReference type="PANTHER" id="PTHR35011">
    <property type="entry name" value="2,3-DIKETO-L-GULONATE TRAP TRANSPORTER SMALL PERMEASE PROTEIN YIAM"/>
    <property type="match status" value="1"/>
</dbReference>
<dbReference type="AlphaFoldDB" id="A0A396SFJ0"/>
<organism evidence="11 12">
    <name type="scientific">Ureibacillus yapensis</name>
    <dbReference type="NCBI Taxonomy" id="2304605"/>
    <lineage>
        <taxon>Bacteria</taxon>
        <taxon>Bacillati</taxon>
        <taxon>Bacillota</taxon>
        <taxon>Bacilli</taxon>
        <taxon>Bacillales</taxon>
        <taxon>Caryophanaceae</taxon>
        <taxon>Ureibacillus</taxon>
    </lineage>
</organism>
<evidence type="ECO:0000256" key="9">
    <source>
        <dbReference type="SAM" id="Phobius"/>
    </source>
</evidence>
<keyword evidence="2" id="KW-0813">Transport</keyword>
<evidence type="ECO:0000256" key="3">
    <source>
        <dbReference type="ARBA" id="ARBA00022475"/>
    </source>
</evidence>
<gene>
    <name evidence="11" type="ORF">D1B33_08825</name>
</gene>
<keyword evidence="3" id="KW-1003">Cell membrane</keyword>
<evidence type="ECO:0000256" key="8">
    <source>
        <dbReference type="ARBA" id="ARBA00038436"/>
    </source>
</evidence>
<feature type="domain" description="Tripartite ATP-independent periplasmic transporters DctQ component" evidence="10">
    <location>
        <begin position="26"/>
        <end position="152"/>
    </location>
</feature>
<feature type="transmembrane region" description="Helical" evidence="9">
    <location>
        <begin position="20"/>
        <end position="40"/>
    </location>
</feature>
<dbReference type="InterPro" id="IPR055348">
    <property type="entry name" value="DctQ"/>
</dbReference>
<dbReference type="RefSeq" id="WP_118876004.1">
    <property type="nucleotide sequence ID" value="NZ_QWEI01000003.1"/>
</dbReference>
<comment type="subcellular location">
    <subcellularLocation>
        <location evidence="1">Cell inner membrane</location>
        <topology evidence="1">Multi-pass membrane protein</topology>
    </subcellularLocation>
</comment>
<keyword evidence="5 9" id="KW-0812">Transmembrane</keyword>
<keyword evidence="12" id="KW-1185">Reference proteome</keyword>
<keyword evidence="6 9" id="KW-1133">Transmembrane helix</keyword>
<dbReference type="OrthoDB" id="49066at2"/>
<dbReference type="InterPro" id="IPR007387">
    <property type="entry name" value="TRAP_DctQ"/>
</dbReference>
<comment type="caution">
    <text evidence="11">The sequence shown here is derived from an EMBL/GenBank/DDBJ whole genome shotgun (WGS) entry which is preliminary data.</text>
</comment>
<evidence type="ECO:0000256" key="2">
    <source>
        <dbReference type="ARBA" id="ARBA00022448"/>
    </source>
</evidence>
<dbReference type="Pfam" id="PF04290">
    <property type="entry name" value="DctQ"/>
    <property type="match status" value="1"/>
</dbReference>
<evidence type="ECO:0000256" key="1">
    <source>
        <dbReference type="ARBA" id="ARBA00004429"/>
    </source>
</evidence>
<accession>A0A396SFJ0</accession>
<evidence type="ECO:0000256" key="7">
    <source>
        <dbReference type="ARBA" id="ARBA00023136"/>
    </source>
</evidence>
<dbReference type="GO" id="GO:0022857">
    <property type="term" value="F:transmembrane transporter activity"/>
    <property type="evidence" value="ECO:0007669"/>
    <property type="project" value="TreeGrafter"/>
</dbReference>
<proteinExistence type="inferred from homology"/>
<comment type="similarity">
    <text evidence="8">Belongs to the TRAP transporter small permease family.</text>
</comment>
<protein>
    <submittedName>
        <fullName evidence="11">TRAP transporter small permease</fullName>
    </submittedName>
</protein>
<dbReference type="Proteomes" id="UP000265692">
    <property type="component" value="Unassembled WGS sequence"/>
</dbReference>
<dbReference type="EMBL" id="QWEI01000003">
    <property type="protein sequence ID" value="RHW37618.1"/>
    <property type="molecule type" value="Genomic_DNA"/>
</dbReference>
<evidence type="ECO:0000313" key="11">
    <source>
        <dbReference type="EMBL" id="RHW37618.1"/>
    </source>
</evidence>
<evidence type="ECO:0000313" key="12">
    <source>
        <dbReference type="Proteomes" id="UP000265692"/>
    </source>
</evidence>
<feature type="transmembrane region" description="Helical" evidence="9">
    <location>
        <begin position="132"/>
        <end position="151"/>
    </location>
</feature>
<keyword evidence="7 9" id="KW-0472">Membrane</keyword>
<keyword evidence="4" id="KW-0997">Cell inner membrane</keyword>